<evidence type="ECO:0000256" key="8">
    <source>
        <dbReference type="HAMAP-Rule" id="MF_00169"/>
    </source>
</evidence>
<evidence type="ECO:0000256" key="4">
    <source>
        <dbReference type="ARBA" id="ARBA00011037"/>
    </source>
</evidence>
<evidence type="ECO:0000256" key="7">
    <source>
        <dbReference type="ARBA" id="ARBA00023239"/>
    </source>
</evidence>
<keyword evidence="13" id="KW-1185">Reference proteome</keyword>
<dbReference type="HAMAP" id="MF_00169">
    <property type="entry name" value="AroQ"/>
    <property type="match status" value="1"/>
</dbReference>
<evidence type="ECO:0000256" key="6">
    <source>
        <dbReference type="ARBA" id="ARBA00012060"/>
    </source>
</evidence>
<dbReference type="NCBIfam" id="TIGR01088">
    <property type="entry name" value="aroQ"/>
    <property type="match status" value="1"/>
</dbReference>
<dbReference type="GO" id="GO:0009423">
    <property type="term" value="P:chorismate biosynthetic process"/>
    <property type="evidence" value="ECO:0007669"/>
    <property type="project" value="UniProtKB-UniRule"/>
</dbReference>
<keyword evidence="8" id="KW-0028">Amino-acid biosynthesis</keyword>
<dbReference type="Gene3D" id="3.40.50.9100">
    <property type="entry name" value="Dehydroquinase, class II"/>
    <property type="match status" value="1"/>
</dbReference>
<dbReference type="EMBL" id="CP001968">
    <property type="protein sequence ID" value="ADD66868.1"/>
    <property type="molecule type" value="Genomic_DNA"/>
</dbReference>
<dbReference type="OrthoDB" id="9790793at2"/>
<comment type="similarity">
    <text evidence="4 8">Belongs to the type-II 3-dehydroquinase family.</text>
</comment>
<dbReference type="EC" id="4.2.1.10" evidence="6 8"/>
<comment type="pathway">
    <text evidence="3 8">Metabolic intermediate biosynthesis; chorismate biosynthesis; chorismate from D-erythrose 4-phosphate and phosphoenolpyruvate: step 3/7.</text>
</comment>
<dbReference type="eggNOG" id="COG0757">
    <property type="taxonomic scope" value="Bacteria"/>
</dbReference>
<evidence type="ECO:0000313" key="13">
    <source>
        <dbReference type="Proteomes" id="UP000002012"/>
    </source>
</evidence>
<keyword evidence="7 8" id="KW-0456">Lyase</keyword>
<dbReference type="HOGENOM" id="CLU_090968_1_0_0"/>
<comment type="catalytic activity">
    <reaction evidence="1 8">
        <text>3-dehydroquinate = 3-dehydroshikimate + H2O</text>
        <dbReference type="Rhea" id="RHEA:21096"/>
        <dbReference type="ChEBI" id="CHEBI:15377"/>
        <dbReference type="ChEBI" id="CHEBI:16630"/>
        <dbReference type="ChEBI" id="CHEBI:32364"/>
        <dbReference type="EC" id="4.2.1.10"/>
    </reaction>
</comment>
<evidence type="ECO:0000256" key="5">
    <source>
        <dbReference type="ARBA" id="ARBA00011193"/>
    </source>
</evidence>
<dbReference type="AlphaFoldDB" id="D4H1C0"/>
<dbReference type="KEGG" id="dap:Dacet_0062"/>
<dbReference type="InterPro" id="IPR001874">
    <property type="entry name" value="DHquinase_II"/>
</dbReference>
<keyword evidence="8" id="KW-0057">Aromatic amino acid biosynthesis</keyword>
<dbReference type="InterPro" id="IPR018509">
    <property type="entry name" value="DHquinase_II_CS"/>
</dbReference>
<proteinExistence type="inferred from homology"/>
<dbReference type="PANTHER" id="PTHR21272:SF3">
    <property type="entry name" value="CATABOLIC 3-DEHYDROQUINASE"/>
    <property type="match status" value="1"/>
</dbReference>
<dbReference type="GO" id="GO:0009073">
    <property type="term" value="P:aromatic amino acid family biosynthetic process"/>
    <property type="evidence" value="ECO:0007669"/>
    <property type="project" value="UniProtKB-KW"/>
</dbReference>
<dbReference type="PROSITE" id="PS01029">
    <property type="entry name" value="DEHYDROQUINASE_II"/>
    <property type="match status" value="1"/>
</dbReference>
<dbReference type="Proteomes" id="UP000002012">
    <property type="component" value="Chromosome"/>
</dbReference>
<dbReference type="NCBIfam" id="NF003807">
    <property type="entry name" value="PRK05395.1-4"/>
    <property type="match status" value="1"/>
</dbReference>
<feature type="binding site" evidence="8 10">
    <location>
        <position position="76"/>
    </location>
    <ligand>
        <name>substrate</name>
    </ligand>
</feature>
<dbReference type="InParanoid" id="D4H1C0"/>
<dbReference type="InterPro" id="IPR036441">
    <property type="entry name" value="DHquinase_II_sf"/>
</dbReference>
<evidence type="ECO:0000256" key="9">
    <source>
        <dbReference type="PIRSR" id="PIRSR001399-1"/>
    </source>
</evidence>
<accession>D4H1C0</accession>
<dbReference type="STRING" id="522772.Dacet_0062"/>
<feature type="binding site" evidence="8 10">
    <location>
        <position position="70"/>
    </location>
    <ligand>
        <name>substrate</name>
    </ligand>
</feature>
<evidence type="ECO:0000256" key="2">
    <source>
        <dbReference type="ARBA" id="ARBA00003924"/>
    </source>
</evidence>
<dbReference type="GO" id="GO:0019631">
    <property type="term" value="P:quinate catabolic process"/>
    <property type="evidence" value="ECO:0007669"/>
    <property type="project" value="TreeGrafter"/>
</dbReference>
<dbReference type="SUPFAM" id="SSF52304">
    <property type="entry name" value="Type II 3-dehydroquinate dehydratase"/>
    <property type="match status" value="1"/>
</dbReference>
<gene>
    <name evidence="8" type="primary">aroQ</name>
    <name evidence="12" type="ordered locus">Dacet_0062</name>
</gene>
<feature type="binding site" evidence="8 10">
    <location>
        <begin position="97"/>
        <end position="98"/>
    </location>
    <ligand>
        <name>substrate</name>
    </ligand>
</feature>
<feature type="binding site" evidence="8 10">
    <location>
        <position position="83"/>
    </location>
    <ligand>
        <name>substrate</name>
    </ligand>
</feature>
<organism evidence="12 13">
    <name type="scientific">Denitrovibrio acetiphilus (strain DSM 12809 / NBRC 114555 / N2460)</name>
    <dbReference type="NCBI Taxonomy" id="522772"/>
    <lineage>
        <taxon>Bacteria</taxon>
        <taxon>Pseudomonadati</taxon>
        <taxon>Deferribacterota</taxon>
        <taxon>Deferribacteres</taxon>
        <taxon>Deferribacterales</taxon>
        <taxon>Geovibrionaceae</taxon>
        <taxon>Denitrovibrio</taxon>
    </lineage>
</organism>
<dbReference type="PaxDb" id="522772-Dacet_0062"/>
<dbReference type="PIRSF" id="PIRSF001399">
    <property type="entry name" value="DHquinase_II"/>
    <property type="match status" value="1"/>
</dbReference>
<dbReference type="GO" id="GO:0003855">
    <property type="term" value="F:3-dehydroquinate dehydratase activity"/>
    <property type="evidence" value="ECO:0007669"/>
    <property type="project" value="UniProtKB-UniRule"/>
</dbReference>
<dbReference type="PANTHER" id="PTHR21272">
    <property type="entry name" value="CATABOLIC 3-DEHYDROQUINASE"/>
    <property type="match status" value="1"/>
</dbReference>
<evidence type="ECO:0000313" key="12">
    <source>
        <dbReference type="EMBL" id="ADD66868.1"/>
    </source>
</evidence>
<comment type="function">
    <text evidence="2 8">Catalyzes a trans-dehydration via an enolate intermediate.</text>
</comment>
<feature type="active site" description="Proton acceptor" evidence="8 9">
    <location>
        <position position="22"/>
    </location>
</feature>
<evidence type="ECO:0000256" key="3">
    <source>
        <dbReference type="ARBA" id="ARBA00004902"/>
    </source>
</evidence>
<feature type="active site" description="Proton donor" evidence="8 9">
    <location>
        <position position="96"/>
    </location>
</feature>
<evidence type="ECO:0000256" key="10">
    <source>
        <dbReference type="PIRSR" id="PIRSR001399-2"/>
    </source>
</evidence>
<sequence>MEILIINGPNLNMLGKREKSIYGEMTLNSINEMLLARAGGRCELEFFQSNHEGDIVGMIQRTDADGMIINAGAFTHTSIAIRDALLAVSKEFIEVHISNVFAREDFRHKSYLSDISKGVISGFGAMSYAFALDYFLEQKK</sequence>
<feature type="site" description="Transition state stabilizer" evidence="8 11">
    <location>
        <position position="17"/>
    </location>
</feature>
<evidence type="ECO:0000256" key="11">
    <source>
        <dbReference type="PIRSR" id="PIRSR001399-3"/>
    </source>
</evidence>
<comment type="subunit">
    <text evidence="5 8">Homododecamer.</text>
</comment>
<dbReference type="CDD" id="cd00466">
    <property type="entry name" value="DHQase_II"/>
    <property type="match status" value="1"/>
</dbReference>
<protein>
    <recommendedName>
        <fullName evidence="6 8">3-dehydroquinate dehydratase</fullName>
        <shortName evidence="8">3-dehydroquinase</shortName>
        <ecNumber evidence="6 8">4.2.1.10</ecNumber>
    </recommendedName>
    <alternativeName>
        <fullName evidence="8">Type II DHQase</fullName>
    </alternativeName>
</protein>
<dbReference type="Pfam" id="PF01220">
    <property type="entry name" value="DHquinase_II"/>
    <property type="match status" value="1"/>
</dbReference>
<name>D4H1C0_DENA2</name>
<dbReference type="GO" id="GO:0008652">
    <property type="term" value="P:amino acid biosynthetic process"/>
    <property type="evidence" value="ECO:0007669"/>
    <property type="project" value="UniProtKB-KW"/>
</dbReference>
<dbReference type="UniPathway" id="UPA00053">
    <property type="reaction ID" value="UER00086"/>
</dbReference>
<reference evidence="12 13" key="1">
    <citation type="journal article" date="2010" name="Stand. Genomic Sci.">
        <title>Complete genome sequence of Denitrovibrio acetiphilus type strain (N2460).</title>
        <authorList>
            <person name="Kiss H."/>
            <person name="Lang E."/>
            <person name="Lapidus A."/>
            <person name="Copeland A."/>
            <person name="Nolan M."/>
            <person name="Glavina Del Rio T."/>
            <person name="Chen F."/>
            <person name="Lucas S."/>
            <person name="Tice H."/>
            <person name="Cheng J.F."/>
            <person name="Han C."/>
            <person name="Goodwin L."/>
            <person name="Pitluck S."/>
            <person name="Liolios K."/>
            <person name="Pati A."/>
            <person name="Ivanova N."/>
            <person name="Mavromatis K."/>
            <person name="Chen A."/>
            <person name="Palaniappan K."/>
            <person name="Land M."/>
            <person name="Hauser L."/>
            <person name="Chang Y.J."/>
            <person name="Jeffries C.D."/>
            <person name="Detter J.C."/>
            <person name="Brettin T."/>
            <person name="Spring S."/>
            <person name="Rohde M."/>
            <person name="Goker M."/>
            <person name="Woyke T."/>
            <person name="Bristow J."/>
            <person name="Eisen J.A."/>
            <person name="Markowitz V."/>
            <person name="Hugenholtz P."/>
            <person name="Kyrpides N.C."/>
            <person name="Klenk H.P."/>
        </authorList>
    </citation>
    <scope>NUCLEOTIDE SEQUENCE [LARGE SCALE GENOMIC DNA]</scope>
    <source>
        <strain evidence="13">DSM 12809 / NBRC 114555 / N2460</strain>
    </source>
</reference>
<dbReference type="RefSeq" id="WP_013009416.1">
    <property type="nucleotide sequence ID" value="NC_013943.1"/>
</dbReference>
<evidence type="ECO:0000256" key="1">
    <source>
        <dbReference type="ARBA" id="ARBA00001864"/>
    </source>
</evidence>
<dbReference type="NCBIfam" id="NF003806">
    <property type="entry name" value="PRK05395.1-3"/>
    <property type="match status" value="1"/>
</dbReference>
<dbReference type="NCBIfam" id="NF003805">
    <property type="entry name" value="PRK05395.1-2"/>
    <property type="match status" value="1"/>
</dbReference>
<feature type="binding site" evidence="8 10">
    <location>
        <position position="107"/>
    </location>
    <ligand>
        <name>substrate</name>
    </ligand>
</feature>